<sequence length="314" mass="34972">MKEVKEVKEVKIIKQPGKHSYVFSPYLDPIARVKPGEEVIIYTEDAFESRITKETDTPSEILGEYLNPQTGPIYIEGAEPGDTLLAHIIDIEPTRDWAVSILNPYFGGLTATPMTRMLHEPLPEKVWIYKLIDGMVVNNTQLSFPWRPFMGTIGTAPNLEAVSALTPFNHGGNMDVPDTKPGNTVYLPVNVPGAYFYTGDCHAGQGDGELCGVALEITGRVRIKFDLIKGKSIKWPRIESPTELMVVGSARPMEDAARIAYAELIDWMVELGWDKLDAYQALTQIGKLSVGNMVDTYYSLVAKIEKKYAFIDKN</sequence>
<dbReference type="Proteomes" id="UP001597227">
    <property type="component" value="Unassembled WGS sequence"/>
</dbReference>
<dbReference type="Gene3D" id="3.10.28.20">
    <property type="entry name" value="Acetamidase/Formamidase-like domains"/>
    <property type="match status" value="1"/>
</dbReference>
<dbReference type="RefSeq" id="WP_304214427.1">
    <property type="nucleotide sequence ID" value="NZ_JBHUEK010000034.1"/>
</dbReference>
<dbReference type="EMBL" id="JBHUEK010000034">
    <property type="protein sequence ID" value="MFD1781573.1"/>
    <property type="molecule type" value="Genomic_DNA"/>
</dbReference>
<comment type="caution">
    <text evidence="1">The sequence shown here is derived from an EMBL/GenBank/DDBJ whole genome shotgun (WGS) entry which is preliminary data.</text>
</comment>
<dbReference type="InterPro" id="IPR004304">
    <property type="entry name" value="FmdA_AmdA"/>
</dbReference>
<dbReference type="Pfam" id="PF03069">
    <property type="entry name" value="FmdA_AmdA"/>
    <property type="match status" value="2"/>
</dbReference>
<dbReference type="SUPFAM" id="SSF141130">
    <property type="entry name" value="Acetamidase/Formamidase-like"/>
    <property type="match status" value="1"/>
</dbReference>
<evidence type="ECO:0000313" key="2">
    <source>
        <dbReference type="Proteomes" id="UP001597227"/>
    </source>
</evidence>
<accession>A0ABW4MVK0</accession>
<gene>
    <name evidence="1" type="ORF">ACFSFW_23270</name>
</gene>
<dbReference type="PANTHER" id="PTHR31891">
    <property type="entry name" value="FORMAMIDASE C869.04-RELATED"/>
    <property type="match status" value="1"/>
</dbReference>
<proteinExistence type="predicted"/>
<evidence type="ECO:0000313" key="1">
    <source>
        <dbReference type="EMBL" id="MFD1781573.1"/>
    </source>
</evidence>
<reference evidence="2" key="1">
    <citation type="journal article" date="2019" name="Int. J. Syst. Evol. Microbiol.">
        <title>The Global Catalogue of Microorganisms (GCM) 10K type strain sequencing project: providing services to taxonomists for standard genome sequencing and annotation.</title>
        <authorList>
            <consortium name="The Broad Institute Genomics Platform"/>
            <consortium name="The Broad Institute Genome Sequencing Center for Infectious Disease"/>
            <person name="Wu L."/>
            <person name="Ma J."/>
        </authorList>
    </citation>
    <scope>NUCLEOTIDE SEQUENCE [LARGE SCALE GENOMIC DNA]</scope>
    <source>
        <strain evidence="2">CCUG 15531</strain>
    </source>
</reference>
<organism evidence="1 2">
    <name type="scientific">Fredinandcohnia salidurans</name>
    <dbReference type="NCBI Taxonomy" id="2595041"/>
    <lineage>
        <taxon>Bacteria</taxon>
        <taxon>Bacillati</taxon>
        <taxon>Bacillota</taxon>
        <taxon>Bacilli</taxon>
        <taxon>Bacillales</taxon>
        <taxon>Bacillaceae</taxon>
        <taxon>Fredinandcohnia</taxon>
    </lineage>
</organism>
<keyword evidence="2" id="KW-1185">Reference proteome</keyword>
<dbReference type="Gene3D" id="2.60.120.580">
    <property type="entry name" value="Acetamidase/Formamidase-like domains"/>
    <property type="match status" value="2"/>
</dbReference>
<name>A0ABW4MVK0_9BACI</name>
<dbReference type="PANTHER" id="PTHR31891:SF1">
    <property type="entry name" value="FORMAMIDASE C869.04-RELATED"/>
    <property type="match status" value="1"/>
</dbReference>
<protein>
    <submittedName>
        <fullName evidence="1">Acetamidase/formamidase family protein</fullName>
    </submittedName>
</protein>